<evidence type="ECO:0000256" key="6">
    <source>
        <dbReference type="ARBA" id="ARBA00048612"/>
    </source>
</evidence>
<dbReference type="PANTHER" id="PTHR12049">
    <property type="entry name" value="PROTEIN ARGININE METHYLTRANSFERASE NDUFAF7, MITOCHONDRIAL"/>
    <property type="match status" value="1"/>
</dbReference>
<keyword evidence="3 7" id="KW-0489">Methyltransferase</keyword>
<comment type="function">
    <text evidence="7">Arginine methyltransferase involved in the assembly or stability of mitochondrial NADH:ubiquinone oxidoreductase complex (complex I).</text>
</comment>
<keyword evidence="4 7" id="KW-0808">Transferase</keyword>
<accession>A0AAV6NTD9</accession>
<comment type="caution">
    <text evidence="8">The sequence shown here is derived from an EMBL/GenBank/DDBJ whole genome shotgun (WGS) entry which is preliminary data.</text>
</comment>
<gene>
    <name evidence="8" type="primary">ndufaf7</name>
    <name evidence="8" type="ORF">SDJN03_07712</name>
</gene>
<dbReference type="AlphaFoldDB" id="A0AAV6NTD9"/>
<dbReference type="Pfam" id="PF02636">
    <property type="entry name" value="Methyltransf_28"/>
    <property type="match status" value="2"/>
</dbReference>
<evidence type="ECO:0000313" key="9">
    <source>
        <dbReference type="Proteomes" id="UP000685013"/>
    </source>
</evidence>
<evidence type="ECO:0000313" key="8">
    <source>
        <dbReference type="EMBL" id="KAG6602479.1"/>
    </source>
</evidence>
<evidence type="ECO:0000256" key="5">
    <source>
        <dbReference type="ARBA" id="ARBA00023128"/>
    </source>
</evidence>
<keyword evidence="9" id="KW-1185">Reference proteome</keyword>
<feature type="non-terminal residue" evidence="8">
    <location>
        <position position="1"/>
    </location>
</feature>
<dbReference type="GO" id="GO:0032981">
    <property type="term" value="P:mitochondrial respiratory chain complex I assembly"/>
    <property type="evidence" value="ECO:0007669"/>
    <property type="project" value="TreeGrafter"/>
</dbReference>
<evidence type="ECO:0000256" key="7">
    <source>
        <dbReference type="RuleBase" id="RU364114"/>
    </source>
</evidence>
<evidence type="ECO:0000256" key="3">
    <source>
        <dbReference type="ARBA" id="ARBA00022603"/>
    </source>
</evidence>
<dbReference type="GO" id="GO:0032259">
    <property type="term" value="P:methylation"/>
    <property type="evidence" value="ECO:0007669"/>
    <property type="project" value="UniProtKB-KW"/>
</dbReference>
<evidence type="ECO:0000256" key="4">
    <source>
        <dbReference type="ARBA" id="ARBA00022679"/>
    </source>
</evidence>
<evidence type="ECO:0000256" key="2">
    <source>
        <dbReference type="ARBA" id="ARBA00005891"/>
    </source>
</evidence>
<dbReference type="EC" id="2.1.1.320" evidence="7"/>
<dbReference type="EMBL" id="JAGKQH010000004">
    <property type="protein sequence ID" value="KAG6602479.1"/>
    <property type="molecule type" value="Genomic_DNA"/>
</dbReference>
<protein>
    <recommendedName>
        <fullName evidence="7">Protein arginine methyltransferase NDUFAF7</fullName>
        <ecNumber evidence="7">2.1.1.320</ecNumber>
    </recommendedName>
</protein>
<keyword evidence="5 7" id="KW-0496">Mitochondrion</keyword>
<organism evidence="8 9">
    <name type="scientific">Cucurbita argyrosperma subsp. sororia</name>
    <dbReference type="NCBI Taxonomy" id="37648"/>
    <lineage>
        <taxon>Eukaryota</taxon>
        <taxon>Viridiplantae</taxon>
        <taxon>Streptophyta</taxon>
        <taxon>Embryophyta</taxon>
        <taxon>Tracheophyta</taxon>
        <taxon>Spermatophyta</taxon>
        <taxon>Magnoliopsida</taxon>
        <taxon>eudicotyledons</taxon>
        <taxon>Gunneridae</taxon>
        <taxon>Pentapetalae</taxon>
        <taxon>rosids</taxon>
        <taxon>fabids</taxon>
        <taxon>Cucurbitales</taxon>
        <taxon>Cucurbitaceae</taxon>
        <taxon>Cucurbiteae</taxon>
        <taxon>Cucurbita</taxon>
    </lineage>
</organism>
<comment type="subcellular location">
    <subcellularLocation>
        <location evidence="1 7">Mitochondrion</location>
    </subcellularLocation>
</comment>
<reference evidence="8 9" key="1">
    <citation type="journal article" date="2021" name="Hortic Res">
        <title>The domestication of Cucurbita argyrosperma as revealed by the genome of its wild relative.</title>
        <authorList>
            <person name="Barrera-Redondo J."/>
            <person name="Sanchez-de la Vega G."/>
            <person name="Aguirre-Liguori J.A."/>
            <person name="Castellanos-Morales G."/>
            <person name="Gutierrez-Guerrero Y.T."/>
            <person name="Aguirre-Dugua X."/>
            <person name="Aguirre-Planter E."/>
            <person name="Tenaillon M.I."/>
            <person name="Lira-Saade R."/>
            <person name="Eguiarte L.E."/>
        </authorList>
    </citation>
    <scope>NUCLEOTIDE SEQUENCE [LARGE SCALE GENOMIC DNA]</scope>
    <source>
        <strain evidence="8">JBR-2021</strain>
    </source>
</reference>
<dbReference type="PANTHER" id="PTHR12049:SF7">
    <property type="entry name" value="PROTEIN ARGININE METHYLTRANSFERASE NDUFAF7, MITOCHONDRIAL"/>
    <property type="match status" value="1"/>
</dbReference>
<evidence type="ECO:0000256" key="1">
    <source>
        <dbReference type="ARBA" id="ARBA00004173"/>
    </source>
</evidence>
<dbReference type="InterPro" id="IPR003788">
    <property type="entry name" value="NDUFAF7"/>
</dbReference>
<dbReference type="GO" id="GO:0035243">
    <property type="term" value="F:protein-arginine omega-N symmetric methyltransferase activity"/>
    <property type="evidence" value="ECO:0007669"/>
    <property type="project" value="UniProtKB-EC"/>
</dbReference>
<name>A0AAV6NTD9_9ROSI</name>
<comment type="similarity">
    <text evidence="2 7">Belongs to the NDUFAF7 family.</text>
</comment>
<proteinExistence type="inferred from homology"/>
<sequence>MLRRLPLRALALAHRLPTTPISASSTAYFHGQCSLFSSSSSSQIPDSNVIQRLGHEEDVLNPPVFCLSTLTSLLRTLSLSSISKALSSMAVSWRTNFSSRMVGVWAMRLWEQMGRPDKVNLVELGPGRGTLMADLLRELHRFVACTLLPTILIAHEFFDALPVYQFQRTSRGWCEKMVDVAEGSKLKFVPSPEPTPATIFLMKRYKYSSNEEIANVHQIEICPKALELTQAITRRISSDGGGALTIDYGLNGVVSDSLQAIRKHTFVDILDNPGDVAVYGPMTQSQFLGSLGINSRVQALLENSTDEQAESLRTGYWRLVGEDKAPFWEGPDEDAPIGMGTRYMAMAIVNKKHSIPVPFL</sequence>
<dbReference type="Proteomes" id="UP000685013">
    <property type="component" value="Chromosome 4"/>
</dbReference>
<dbReference type="GO" id="GO:0005739">
    <property type="term" value="C:mitochondrion"/>
    <property type="evidence" value="ECO:0007669"/>
    <property type="project" value="UniProtKB-SubCell"/>
</dbReference>
<comment type="catalytic activity">
    <reaction evidence="6 7">
        <text>L-arginyl-[protein] + 2 S-adenosyl-L-methionine = N(omega),N(omega)'-dimethyl-L-arginyl-[protein] + 2 S-adenosyl-L-homocysteine + 2 H(+)</text>
        <dbReference type="Rhea" id="RHEA:48108"/>
        <dbReference type="Rhea" id="RHEA-COMP:10532"/>
        <dbReference type="Rhea" id="RHEA-COMP:11992"/>
        <dbReference type="ChEBI" id="CHEBI:15378"/>
        <dbReference type="ChEBI" id="CHEBI:29965"/>
        <dbReference type="ChEBI" id="CHEBI:57856"/>
        <dbReference type="ChEBI" id="CHEBI:59789"/>
        <dbReference type="ChEBI" id="CHEBI:88221"/>
        <dbReference type="EC" id="2.1.1.320"/>
    </reaction>
</comment>